<evidence type="ECO:0000256" key="3">
    <source>
        <dbReference type="ARBA" id="ARBA00022679"/>
    </source>
</evidence>
<name>A0A1E7EVB7_9STRA</name>
<protein>
    <submittedName>
        <fullName evidence="9">Nucleotidylyl transferase</fullName>
    </submittedName>
</protein>
<dbReference type="KEGG" id="fcy:FRACYDRAFT_248056"/>
<dbReference type="InterPro" id="IPR005248">
    <property type="entry name" value="NadD/NMNAT"/>
</dbReference>
<dbReference type="InParanoid" id="A0A1E7EVB7"/>
<evidence type="ECO:0000313" key="9">
    <source>
        <dbReference type="EMBL" id="OEU09799.1"/>
    </source>
</evidence>
<dbReference type="GO" id="GO:0005524">
    <property type="term" value="F:ATP binding"/>
    <property type="evidence" value="ECO:0007669"/>
    <property type="project" value="UniProtKB-KW"/>
</dbReference>
<dbReference type="Gene3D" id="3.40.50.620">
    <property type="entry name" value="HUPs"/>
    <property type="match status" value="1"/>
</dbReference>
<keyword evidence="5" id="KW-0547">Nucleotide-binding</keyword>
<evidence type="ECO:0000256" key="1">
    <source>
        <dbReference type="ARBA" id="ARBA00004790"/>
    </source>
</evidence>
<sequence>MKNKVKKICLFGTSANPPTGKGGHVGVVEALLQLNAFDEIHIVPVYNHTFHSKRNQLIGYNHRIAMCELAFQELIKMTTSMNTQNENKKNDENENNNDCDVSSSATTSKTKTTKVIVSRAEEDSFNRICSILSSSSNKDGGRITEEEKSNLRVGTADLLEMLITQEQQQIGNNGEEKEEDVQVQVHHATEFSFCLGADTFMDLTDWKWKRSKDVLKLLNGRLVVVNRKQHTQHNQQQQQEGNSNNNNQQQQEQEQKLILLLRQRIDYINTSLNGQVILLDVSTLGNVSSSMARSLLSSSKNGDTIKNLKDTLPLPVVDYIRKHELYGSI</sequence>
<feature type="compositionally biased region" description="Low complexity" evidence="8">
    <location>
        <begin position="232"/>
        <end position="251"/>
    </location>
</feature>
<dbReference type="EMBL" id="KV784374">
    <property type="protein sequence ID" value="OEU09799.1"/>
    <property type="molecule type" value="Genomic_DNA"/>
</dbReference>
<feature type="region of interest" description="Disordered" evidence="8">
    <location>
        <begin position="229"/>
        <end position="251"/>
    </location>
</feature>
<organism evidence="9 10">
    <name type="scientific">Fragilariopsis cylindrus CCMP1102</name>
    <dbReference type="NCBI Taxonomy" id="635003"/>
    <lineage>
        <taxon>Eukaryota</taxon>
        <taxon>Sar</taxon>
        <taxon>Stramenopiles</taxon>
        <taxon>Ochrophyta</taxon>
        <taxon>Bacillariophyta</taxon>
        <taxon>Bacillariophyceae</taxon>
        <taxon>Bacillariophycidae</taxon>
        <taxon>Bacillariales</taxon>
        <taxon>Bacillariaceae</taxon>
        <taxon>Fragilariopsis</taxon>
    </lineage>
</organism>
<evidence type="ECO:0000256" key="2">
    <source>
        <dbReference type="ARBA" id="ARBA00022642"/>
    </source>
</evidence>
<dbReference type="PANTHER" id="PTHR39321">
    <property type="entry name" value="NICOTINATE-NUCLEOTIDE ADENYLYLTRANSFERASE-RELATED"/>
    <property type="match status" value="1"/>
</dbReference>
<dbReference type="GO" id="GO:0009435">
    <property type="term" value="P:NAD+ biosynthetic process"/>
    <property type="evidence" value="ECO:0007669"/>
    <property type="project" value="InterPro"/>
</dbReference>
<evidence type="ECO:0000256" key="4">
    <source>
        <dbReference type="ARBA" id="ARBA00022695"/>
    </source>
</evidence>
<evidence type="ECO:0000256" key="5">
    <source>
        <dbReference type="ARBA" id="ARBA00022741"/>
    </source>
</evidence>
<dbReference type="SUPFAM" id="SSF52374">
    <property type="entry name" value="Nucleotidylyl transferase"/>
    <property type="match status" value="1"/>
</dbReference>
<gene>
    <name evidence="9" type="ORF">FRACYDRAFT_248056</name>
</gene>
<dbReference type="GO" id="GO:0016779">
    <property type="term" value="F:nucleotidyltransferase activity"/>
    <property type="evidence" value="ECO:0007669"/>
    <property type="project" value="UniProtKB-KW"/>
</dbReference>
<reference evidence="9 10" key="1">
    <citation type="submission" date="2016-09" db="EMBL/GenBank/DDBJ databases">
        <title>Extensive genetic diversity and differential bi-allelic expression allows diatom success in the polar Southern Ocean.</title>
        <authorList>
            <consortium name="DOE Joint Genome Institute"/>
            <person name="Mock T."/>
            <person name="Otillar R.P."/>
            <person name="Strauss J."/>
            <person name="Dupont C."/>
            <person name="Frickenhaus S."/>
            <person name="Maumus F."/>
            <person name="Mcmullan M."/>
            <person name="Sanges R."/>
            <person name="Schmutz J."/>
            <person name="Toseland A."/>
            <person name="Valas R."/>
            <person name="Veluchamy A."/>
            <person name="Ward B.J."/>
            <person name="Allen A."/>
            <person name="Barry K."/>
            <person name="Falciatore A."/>
            <person name="Ferrante M."/>
            <person name="Fortunato A.E."/>
            <person name="Gloeckner G."/>
            <person name="Gruber A."/>
            <person name="Hipkin R."/>
            <person name="Janech M."/>
            <person name="Kroth P."/>
            <person name="Leese F."/>
            <person name="Lindquist E."/>
            <person name="Lyon B.R."/>
            <person name="Martin J."/>
            <person name="Mayer C."/>
            <person name="Parker M."/>
            <person name="Quesneville H."/>
            <person name="Raymond J."/>
            <person name="Uhlig C."/>
            <person name="Valentin K.U."/>
            <person name="Worden A.Z."/>
            <person name="Armbrust E.V."/>
            <person name="Bowler C."/>
            <person name="Green B."/>
            <person name="Moulton V."/>
            <person name="Van Oosterhout C."/>
            <person name="Grigoriev I."/>
        </authorList>
    </citation>
    <scope>NUCLEOTIDE SEQUENCE [LARGE SCALE GENOMIC DNA]</scope>
    <source>
        <strain evidence="9 10">CCMP1102</strain>
    </source>
</reference>
<keyword evidence="10" id="KW-1185">Reference proteome</keyword>
<accession>A0A1E7EVB7</accession>
<feature type="compositionally biased region" description="Low complexity" evidence="8">
    <location>
        <begin position="96"/>
        <end position="113"/>
    </location>
</feature>
<evidence type="ECO:0000313" key="10">
    <source>
        <dbReference type="Proteomes" id="UP000095751"/>
    </source>
</evidence>
<keyword evidence="6" id="KW-0067">ATP-binding</keyword>
<evidence type="ECO:0000256" key="6">
    <source>
        <dbReference type="ARBA" id="ARBA00022840"/>
    </source>
</evidence>
<keyword evidence="3 9" id="KW-0808">Transferase</keyword>
<feature type="region of interest" description="Disordered" evidence="8">
    <location>
        <begin position="84"/>
        <end position="113"/>
    </location>
</feature>
<dbReference type="InterPro" id="IPR014729">
    <property type="entry name" value="Rossmann-like_a/b/a_fold"/>
</dbReference>
<proteinExistence type="predicted"/>
<keyword evidence="7" id="KW-0520">NAD</keyword>
<keyword evidence="4" id="KW-0548">Nucleotidyltransferase</keyword>
<comment type="pathway">
    <text evidence="1">Cofactor biosynthesis; NAD(+) biosynthesis.</text>
</comment>
<dbReference type="AlphaFoldDB" id="A0A1E7EVB7"/>
<evidence type="ECO:0000256" key="8">
    <source>
        <dbReference type="SAM" id="MobiDB-lite"/>
    </source>
</evidence>
<dbReference type="Proteomes" id="UP000095751">
    <property type="component" value="Unassembled WGS sequence"/>
</dbReference>
<dbReference type="PANTHER" id="PTHR39321:SF3">
    <property type="entry name" value="PHOSPHOPANTETHEINE ADENYLYLTRANSFERASE"/>
    <property type="match status" value="1"/>
</dbReference>
<dbReference type="OrthoDB" id="48662at2759"/>
<evidence type="ECO:0000256" key="7">
    <source>
        <dbReference type="ARBA" id="ARBA00023027"/>
    </source>
</evidence>
<keyword evidence="2" id="KW-0662">Pyridine nucleotide biosynthesis</keyword>